<proteinExistence type="predicted"/>
<gene>
    <name evidence="2" type="ORF">J2T23_000083</name>
</gene>
<dbReference type="InterPro" id="IPR011990">
    <property type="entry name" value="TPR-like_helical_dom_sf"/>
</dbReference>
<protein>
    <recommendedName>
        <fullName evidence="4">Tetratricopeptide repeat protein</fullName>
    </recommendedName>
</protein>
<dbReference type="EMBL" id="JAUSTB010000001">
    <property type="protein sequence ID" value="MDQ0144209.1"/>
    <property type="molecule type" value="Genomic_DNA"/>
</dbReference>
<feature type="compositionally biased region" description="Basic and acidic residues" evidence="1">
    <location>
        <begin position="210"/>
        <end position="225"/>
    </location>
</feature>
<evidence type="ECO:0000313" key="2">
    <source>
        <dbReference type="EMBL" id="MDQ0144209.1"/>
    </source>
</evidence>
<keyword evidence="3" id="KW-1185">Reference proteome</keyword>
<accession>A0AAJ1WBJ6</accession>
<name>A0AAJ1WBJ6_9MICC</name>
<comment type="caution">
    <text evidence="2">The sequence shown here is derived from an EMBL/GenBank/DDBJ whole genome shotgun (WGS) entry which is preliminary data.</text>
</comment>
<dbReference type="SUPFAM" id="SSF48452">
    <property type="entry name" value="TPR-like"/>
    <property type="match status" value="1"/>
</dbReference>
<evidence type="ECO:0000313" key="3">
    <source>
        <dbReference type="Proteomes" id="UP001239267"/>
    </source>
</evidence>
<dbReference type="AlphaFoldDB" id="A0AAJ1WBJ6"/>
<organism evidence="2 3">
    <name type="scientific">Pseudarthrobacter niigatensis</name>
    <dbReference type="NCBI Taxonomy" id="369935"/>
    <lineage>
        <taxon>Bacteria</taxon>
        <taxon>Bacillati</taxon>
        <taxon>Actinomycetota</taxon>
        <taxon>Actinomycetes</taxon>
        <taxon>Micrococcales</taxon>
        <taxon>Micrococcaceae</taxon>
        <taxon>Pseudarthrobacter</taxon>
    </lineage>
</organism>
<evidence type="ECO:0008006" key="4">
    <source>
        <dbReference type="Google" id="ProtNLM"/>
    </source>
</evidence>
<dbReference type="RefSeq" id="WP_307356285.1">
    <property type="nucleotide sequence ID" value="NZ_JAUSTB010000001.1"/>
</dbReference>
<dbReference type="Proteomes" id="UP001239267">
    <property type="component" value="Unassembled WGS sequence"/>
</dbReference>
<evidence type="ECO:0000256" key="1">
    <source>
        <dbReference type="SAM" id="MobiDB-lite"/>
    </source>
</evidence>
<reference evidence="2 3" key="1">
    <citation type="submission" date="2023-07" db="EMBL/GenBank/DDBJ databases">
        <title>Sorghum-associated microbial communities from plants grown in Nebraska, USA.</title>
        <authorList>
            <person name="Schachtman D."/>
        </authorList>
    </citation>
    <scope>NUCLEOTIDE SEQUENCE [LARGE SCALE GENOMIC DNA]</scope>
    <source>
        <strain evidence="2 3">DS1001</strain>
    </source>
</reference>
<feature type="compositionally biased region" description="Polar residues" evidence="1">
    <location>
        <begin position="196"/>
        <end position="209"/>
    </location>
</feature>
<feature type="region of interest" description="Disordered" evidence="1">
    <location>
        <begin position="173"/>
        <end position="238"/>
    </location>
</feature>
<sequence length="238" mass="24694">MTANIRRRRLLLWSALPVLLALCVAAKLLSLGVLARQAASGFVAGNTSAVGSAAGGLGIANLVEPHKAPFAAGDAAVLSGDHRSARTLFEQSVAMVPDGSGDECPVRVNLVLVIERLGDQRLQAGDPASAVQLFTQALDVAGQAPQSCRSNDAEGGAGGRLSDAEGRLEDKLGAAGQKAAQEPAQAGEPSPDPSGDNRQGQLDQLQDSARQAERERNSGREREEYLDGGDATAPERPW</sequence>